<dbReference type="Pfam" id="PF22599">
    <property type="entry name" value="SecDF_P1_head"/>
    <property type="match status" value="1"/>
</dbReference>
<evidence type="ECO:0000313" key="14">
    <source>
        <dbReference type="EMBL" id="MBP2330223.1"/>
    </source>
</evidence>
<evidence type="ECO:0000256" key="10">
    <source>
        <dbReference type="SAM" id="MobiDB-lite"/>
    </source>
</evidence>
<dbReference type="SUPFAM" id="SSF82866">
    <property type="entry name" value="Multidrug efflux transporter AcrB transmembrane domain"/>
    <property type="match status" value="1"/>
</dbReference>
<dbReference type="InterPro" id="IPR022813">
    <property type="entry name" value="SecD/SecF_arch_bac"/>
</dbReference>
<keyword evidence="6 9" id="KW-1133">Transmembrane helix</keyword>
<keyword evidence="2 9" id="KW-0813">Transport</keyword>
<evidence type="ECO:0000256" key="3">
    <source>
        <dbReference type="ARBA" id="ARBA00022475"/>
    </source>
</evidence>
<dbReference type="InterPro" id="IPR048634">
    <property type="entry name" value="SecD_SecF_C"/>
</dbReference>
<evidence type="ECO:0000313" key="15">
    <source>
        <dbReference type="Proteomes" id="UP001519332"/>
    </source>
</evidence>
<evidence type="ECO:0000259" key="11">
    <source>
        <dbReference type="Pfam" id="PF02355"/>
    </source>
</evidence>
<feature type="domain" description="Protein export membrane protein SecD/SecF C-terminal" evidence="11">
    <location>
        <begin position="389"/>
        <end position="565"/>
    </location>
</feature>
<feature type="compositionally biased region" description="Low complexity" evidence="10">
    <location>
        <begin position="220"/>
        <end position="231"/>
    </location>
</feature>
<feature type="transmembrane region" description="Helical" evidence="9">
    <location>
        <begin position="464"/>
        <end position="485"/>
    </location>
</feature>
<comment type="function">
    <text evidence="9">Part of the Sec protein translocase complex. Interacts with the SecYEG preprotein conducting channel. SecDF uses the proton motive force (PMF) to complete protein translocation after the ATP-dependent function of SecA.</text>
</comment>
<feature type="domain" description="Protein translocase subunit SecDF P1" evidence="12">
    <location>
        <begin position="67"/>
        <end position="121"/>
    </location>
</feature>
<gene>
    <name evidence="9" type="primary">secD</name>
    <name evidence="14" type="ORF">JOF56_010608</name>
</gene>
<keyword evidence="4 9" id="KW-0812">Transmembrane</keyword>
<dbReference type="Gene3D" id="3.30.70.3220">
    <property type="match status" value="1"/>
</dbReference>
<keyword evidence="5 9" id="KW-0653">Protein transport</keyword>
<dbReference type="InterPro" id="IPR054384">
    <property type="entry name" value="SecDF_P1_head"/>
</dbReference>
<keyword evidence="7 9" id="KW-0811">Translocation</keyword>
<evidence type="ECO:0000256" key="8">
    <source>
        <dbReference type="ARBA" id="ARBA00023136"/>
    </source>
</evidence>
<comment type="subcellular location">
    <subcellularLocation>
        <location evidence="1 9">Cell membrane</location>
        <topology evidence="1 9">Multi-pass membrane protein</topology>
    </subcellularLocation>
</comment>
<dbReference type="InterPro" id="IPR048631">
    <property type="entry name" value="SecD_1st"/>
</dbReference>
<protein>
    <recommendedName>
        <fullName evidence="9">Protein translocase subunit SecD</fullName>
    </recommendedName>
</protein>
<dbReference type="NCBIfam" id="TIGR01129">
    <property type="entry name" value="secD"/>
    <property type="match status" value="1"/>
</dbReference>
<evidence type="ECO:0000256" key="4">
    <source>
        <dbReference type="ARBA" id="ARBA00022692"/>
    </source>
</evidence>
<proteinExistence type="inferred from homology"/>
<dbReference type="HAMAP" id="MF_01463_B">
    <property type="entry name" value="SecD_B"/>
    <property type="match status" value="1"/>
</dbReference>
<feature type="transmembrane region" description="Helical" evidence="9">
    <location>
        <begin position="434"/>
        <end position="458"/>
    </location>
</feature>
<dbReference type="PANTHER" id="PTHR30081:SF1">
    <property type="entry name" value="PROTEIN TRANSLOCASE SUBUNIT SECD"/>
    <property type="match status" value="1"/>
</dbReference>
<dbReference type="NCBIfam" id="TIGR00916">
    <property type="entry name" value="2A0604s01"/>
    <property type="match status" value="1"/>
</dbReference>
<evidence type="ECO:0000256" key="2">
    <source>
        <dbReference type="ARBA" id="ARBA00022448"/>
    </source>
</evidence>
<dbReference type="Gene3D" id="3.30.1360.200">
    <property type="match status" value="1"/>
</dbReference>
<sequence>MAPSAGHFRPVRYLAFFVAIIAVLYGLVFGTGDHKPVPKLGIDLKGGTRVVLTARTLDGNAPSPESLNQARQIIENRVNGQGISGAEVVLDGNNIVITVPGDGGEKAKELGQTATLGFRKVLQAVPNTPPQPPASGTPPTSGTQPPPSGSQQPSTPSGSTPPSAGAPASNQPQGRPAPVLGQQPSGSTPTTPSAPPSTSTSAPAPPPVNNNDGSISPEVAAAIQKARAARQNPALAGAEDGGNAPQADPALQQQALAAHSCDGDDPLVGNDDPNLPLITCDQDKTEKYVLGKRFLKGEEISGANAGPNSQGAGYVVNLTFNGTGADIWAKFTAANVGQRAAFVLDTEVVSAPEIRGAIPGGNTEISGNFNQRTATALADVLKYGSLPLSFQSSDAETVSATLGLASLQAGIIAGAIGLLLVFIYCLFYYRLLGVLTILSLALSFAIVYAIIVLFGRFIGYSLDLAGVAGLIVAIGFTADSFVVFFERLKDEMREGRTFRSAVPRAWVRGRRTILSADAVLFLSAAVLYLLAVGQVKGFAFTLGMSTVLDLIVVFLVTHPLVALVSKSKKLSNPALVGLGAAHRASHKANLNKPATGRTGPTVKEA</sequence>
<evidence type="ECO:0000256" key="5">
    <source>
        <dbReference type="ARBA" id="ARBA00022927"/>
    </source>
</evidence>
<comment type="similarity">
    <text evidence="9">Belongs to the SecD/SecF family. SecD subfamily.</text>
</comment>
<evidence type="ECO:0000256" key="9">
    <source>
        <dbReference type="HAMAP-Rule" id="MF_01463"/>
    </source>
</evidence>
<evidence type="ECO:0000256" key="6">
    <source>
        <dbReference type="ARBA" id="ARBA00022989"/>
    </source>
</evidence>
<feature type="compositionally biased region" description="Low complexity" evidence="10">
    <location>
        <begin position="184"/>
        <end position="202"/>
    </location>
</feature>
<dbReference type="Pfam" id="PF21760">
    <property type="entry name" value="SecD_1st"/>
    <property type="match status" value="1"/>
</dbReference>
<comment type="caution">
    <text evidence="14">The sequence shown here is derived from an EMBL/GenBank/DDBJ whole genome shotgun (WGS) entry which is preliminary data.</text>
</comment>
<reference evidence="14 15" key="1">
    <citation type="submission" date="2021-03" db="EMBL/GenBank/DDBJ databases">
        <title>Sequencing the genomes of 1000 actinobacteria strains.</title>
        <authorList>
            <person name="Klenk H.-P."/>
        </authorList>
    </citation>
    <scope>NUCLEOTIDE SEQUENCE [LARGE SCALE GENOMIC DNA]</scope>
    <source>
        <strain evidence="14 15">DSM 46670</strain>
    </source>
</reference>
<evidence type="ECO:0000256" key="1">
    <source>
        <dbReference type="ARBA" id="ARBA00004651"/>
    </source>
</evidence>
<keyword evidence="8 9" id="KW-0472">Membrane</keyword>
<dbReference type="EMBL" id="JAGINW010000001">
    <property type="protein sequence ID" value="MBP2330223.1"/>
    <property type="molecule type" value="Genomic_DNA"/>
</dbReference>
<name>A0ABS4U0P5_9PSEU</name>
<feature type="transmembrane region" description="Helical" evidence="9">
    <location>
        <begin position="407"/>
        <end position="427"/>
    </location>
</feature>
<dbReference type="InterPro" id="IPR005791">
    <property type="entry name" value="SecD"/>
</dbReference>
<feature type="transmembrane region" description="Helical" evidence="9">
    <location>
        <begin position="12"/>
        <end position="30"/>
    </location>
</feature>
<feature type="region of interest" description="Disordered" evidence="10">
    <location>
        <begin position="124"/>
        <end position="247"/>
    </location>
</feature>
<feature type="compositionally biased region" description="Pro residues" evidence="10">
    <location>
        <begin position="127"/>
        <end position="136"/>
    </location>
</feature>
<comment type="subunit">
    <text evidence="9">Forms a complex with SecF. Part of the essential Sec protein translocation apparatus which comprises SecA, SecYEG and auxiliary proteins SecDF. Other proteins may also be involved.</text>
</comment>
<organism evidence="14 15">
    <name type="scientific">Kibdelosporangium banguiense</name>
    <dbReference type="NCBI Taxonomy" id="1365924"/>
    <lineage>
        <taxon>Bacteria</taxon>
        <taxon>Bacillati</taxon>
        <taxon>Actinomycetota</taxon>
        <taxon>Actinomycetes</taxon>
        <taxon>Pseudonocardiales</taxon>
        <taxon>Pseudonocardiaceae</taxon>
        <taxon>Kibdelosporangium</taxon>
    </lineage>
</organism>
<feature type="region of interest" description="Disordered" evidence="10">
    <location>
        <begin position="586"/>
        <end position="605"/>
    </location>
</feature>
<keyword evidence="3 9" id="KW-1003">Cell membrane</keyword>
<dbReference type="Gene3D" id="1.20.1640.10">
    <property type="entry name" value="Multidrug efflux transporter AcrB transmembrane domain"/>
    <property type="match status" value="1"/>
</dbReference>
<evidence type="ECO:0000259" key="12">
    <source>
        <dbReference type="Pfam" id="PF21760"/>
    </source>
</evidence>
<keyword evidence="15" id="KW-1185">Reference proteome</keyword>
<accession>A0ABS4U0P5</accession>
<feature type="domain" description="SecDF P1 head subdomain" evidence="13">
    <location>
        <begin position="282"/>
        <end position="387"/>
    </location>
</feature>
<dbReference type="PANTHER" id="PTHR30081">
    <property type="entry name" value="PROTEIN-EXPORT MEMBRANE PROTEIN SEC"/>
    <property type="match status" value="1"/>
</dbReference>
<dbReference type="Pfam" id="PF02355">
    <property type="entry name" value="SecD_SecF_C"/>
    <property type="match status" value="1"/>
</dbReference>
<dbReference type="Proteomes" id="UP001519332">
    <property type="component" value="Unassembled WGS sequence"/>
</dbReference>
<dbReference type="InterPro" id="IPR055344">
    <property type="entry name" value="SecD_SecF_C_bact"/>
</dbReference>
<dbReference type="RefSeq" id="WP_209646862.1">
    <property type="nucleotide sequence ID" value="NZ_JAGINW010000001.1"/>
</dbReference>
<feature type="transmembrane region" description="Helical" evidence="9">
    <location>
        <begin position="538"/>
        <end position="564"/>
    </location>
</feature>
<evidence type="ECO:0000259" key="13">
    <source>
        <dbReference type="Pfam" id="PF22599"/>
    </source>
</evidence>
<evidence type="ECO:0000256" key="7">
    <source>
        <dbReference type="ARBA" id="ARBA00023010"/>
    </source>
</evidence>
<feature type="compositionally biased region" description="Low complexity" evidence="10">
    <location>
        <begin position="137"/>
        <end position="169"/>
    </location>
</feature>
<feature type="transmembrane region" description="Helical" evidence="9">
    <location>
        <begin position="513"/>
        <end position="532"/>
    </location>
</feature>